<dbReference type="EMBL" id="STGU01000004">
    <property type="protein sequence ID" value="THV36713.1"/>
    <property type="molecule type" value="Genomic_DNA"/>
</dbReference>
<protein>
    <submittedName>
        <fullName evidence="1">CopG family transcriptional regulator</fullName>
    </submittedName>
</protein>
<comment type="caution">
    <text evidence="1">The sequence shown here is derived from an EMBL/GenBank/DDBJ whole genome shotgun (WGS) entry which is preliminary data.</text>
</comment>
<evidence type="ECO:0000313" key="1">
    <source>
        <dbReference type="EMBL" id="THV36713.1"/>
    </source>
</evidence>
<sequence>MSSRTTMTIEICQEVKDQLDALASGGDRSSQHLAEEAVTAFVEEELALRQSIEESLADGRSGNVVSHDDAIADMRAMIAAVRRERATRG</sequence>
<dbReference type="SUPFAM" id="SSF47598">
    <property type="entry name" value="Ribbon-helix-helix"/>
    <property type="match status" value="1"/>
</dbReference>
<dbReference type="RefSeq" id="WP_136540032.1">
    <property type="nucleotide sequence ID" value="NZ_STGU01000004.1"/>
</dbReference>
<accession>A0A4S8PYB6</accession>
<dbReference type="GO" id="GO:0006355">
    <property type="term" value="P:regulation of DNA-templated transcription"/>
    <property type="evidence" value="ECO:0007669"/>
    <property type="project" value="InterPro"/>
</dbReference>
<name>A0A4S8PYB6_9HYPH</name>
<reference evidence="1 2" key="1">
    <citation type="submission" date="2019-04" db="EMBL/GenBank/DDBJ databases">
        <title>genome sequence of strain W3.</title>
        <authorList>
            <person name="Gao J."/>
            <person name="Sun J."/>
        </authorList>
    </citation>
    <scope>NUCLEOTIDE SEQUENCE [LARGE SCALE GENOMIC DNA]</scope>
    <source>
        <strain evidence="1 2">W3</strain>
    </source>
</reference>
<dbReference type="Proteomes" id="UP000307378">
    <property type="component" value="Unassembled WGS sequence"/>
</dbReference>
<dbReference type="Gene3D" id="6.20.450.20">
    <property type="match status" value="1"/>
</dbReference>
<proteinExistence type="predicted"/>
<organism evidence="1 2">
    <name type="scientific">Rhizobium rosettiformans W3</name>
    <dbReference type="NCBI Taxonomy" id="538378"/>
    <lineage>
        <taxon>Bacteria</taxon>
        <taxon>Pseudomonadati</taxon>
        <taxon>Pseudomonadota</taxon>
        <taxon>Alphaproteobacteria</taxon>
        <taxon>Hyphomicrobiales</taxon>
        <taxon>Rhizobiaceae</taxon>
        <taxon>Rhizobium/Agrobacterium group</taxon>
        <taxon>Rhizobium</taxon>
    </lineage>
</organism>
<evidence type="ECO:0000313" key="2">
    <source>
        <dbReference type="Proteomes" id="UP000307378"/>
    </source>
</evidence>
<dbReference type="AlphaFoldDB" id="A0A4S8PYB6"/>
<dbReference type="InterPro" id="IPR010985">
    <property type="entry name" value="Ribbon_hlx_hlx"/>
</dbReference>
<gene>
    <name evidence="1" type="ORF">FAA86_09420</name>
</gene>